<comment type="similarity">
    <text evidence="2">Belongs to the ATPase A chain family.</text>
</comment>
<dbReference type="PANTHER" id="PTHR11410">
    <property type="entry name" value="ATP SYNTHASE SUBUNIT A"/>
    <property type="match status" value="1"/>
</dbReference>
<dbReference type="Gene3D" id="1.20.120.220">
    <property type="entry name" value="ATP synthase, F0 complex, subunit A"/>
    <property type="match status" value="1"/>
</dbReference>
<dbReference type="SUPFAM" id="SSF81336">
    <property type="entry name" value="F1F0 ATP synthase subunit A"/>
    <property type="match status" value="1"/>
</dbReference>
<name>A0A6B9IX44_9ANNE</name>
<reference evidence="13" key="2">
    <citation type="journal article" date="2020" name="Eur. J. Soil Biol.">
        <title>Phylogeny of the Eisenia nordenskioldi complex based on mitochondrial genomes.</title>
        <authorList>
            <person name="Shekhovtsov S."/>
            <person name="Golovanova E."/>
            <person name="Ershov N."/>
            <person name="Poluboyarova T."/>
            <person name="Berman D."/>
            <person name="Bulakhova N."/>
            <person name="Szederjesi T."/>
            <person name="Peltek S."/>
        </authorList>
    </citation>
    <scope>NUCLEOTIDE SEQUENCE</scope>
</reference>
<protein>
    <recommendedName>
        <fullName evidence="11">ATP synthase subunit a</fullName>
    </recommendedName>
</protein>
<dbReference type="InterPro" id="IPR035908">
    <property type="entry name" value="F0_ATP_A_sf"/>
</dbReference>
<dbReference type="InterPro" id="IPR023011">
    <property type="entry name" value="ATP_synth_F0_asu_AS"/>
</dbReference>
<geneLocation type="mitochondrion" evidence="13"/>
<evidence type="ECO:0000256" key="9">
    <source>
        <dbReference type="ARBA" id="ARBA00023136"/>
    </source>
</evidence>
<keyword evidence="4" id="KW-0138">CF(0)</keyword>
<feature type="transmembrane region" description="Helical" evidence="12">
    <location>
        <begin position="20"/>
        <end position="42"/>
    </location>
</feature>
<dbReference type="AlphaFoldDB" id="A0A6B9IX44"/>
<evidence type="ECO:0000313" key="13">
    <source>
        <dbReference type="EMBL" id="QGZ09965.1"/>
    </source>
</evidence>
<keyword evidence="7 12" id="KW-1133">Transmembrane helix</keyword>
<organism evidence="13">
    <name type="scientific">Eisenia nana</name>
    <dbReference type="NCBI Taxonomy" id="2690238"/>
    <lineage>
        <taxon>Eukaryota</taxon>
        <taxon>Metazoa</taxon>
        <taxon>Spiralia</taxon>
        <taxon>Lophotrochozoa</taxon>
        <taxon>Annelida</taxon>
        <taxon>Clitellata</taxon>
        <taxon>Oligochaeta</taxon>
        <taxon>Crassiclitellata</taxon>
        <taxon>Lumbricina</taxon>
        <taxon>Lumbricidae</taxon>
        <taxon>Lumbricinae</taxon>
        <taxon>Eisenia</taxon>
    </lineage>
</organism>
<evidence type="ECO:0000256" key="12">
    <source>
        <dbReference type="SAM" id="Phobius"/>
    </source>
</evidence>
<dbReference type="InterPro" id="IPR000568">
    <property type="entry name" value="ATP_synth_F0_asu"/>
</dbReference>
<dbReference type="InterPro" id="IPR045083">
    <property type="entry name" value="ATP_synth_F0_asu_bact/mt"/>
</dbReference>
<reference evidence="13" key="1">
    <citation type="submission" date="2019-03" db="EMBL/GenBank/DDBJ databases">
        <authorList>
            <person name="Shekhovtsov S.V."/>
            <person name="Golovanova E.V."/>
            <person name="Berman D.I."/>
            <person name="Bulakhova N.A."/>
            <person name="Szederjesi T."/>
            <person name="Peltek S.E."/>
        </authorList>
    </citation>
    <scope>NUCLEOTIDE SEQUENCE</scope>
</reference>
<feature type="transmembrane region" description="Helical" evidence="12">
    <location>
        <begin position="75"/>
        <end position="96"/>
    </location>
</feature>
<evidence type="ECO:0000256" key="8">
    <source>
        <dbReference type="ARBA" id="ARBA00023065"/>
    </source>
</evidence>
<dbReference type="GO" id="GO:0045259">
    <property type="term" value="C:proton-transporting ATP synthase complex"/>
    <property type="evidence" value="ECO:0007669"/>
    <property type="project" value="UniProtKB-KW"/>
</dbReference>
<evidence type="ECO:0000256" key="1">
    <source>
        <dbReference type="ARBA" id="ARBA00004141"/>
    </source>
</evidence>
<evidence type="ECO:0000256" key="5">
    <source>
        <dbReference type="ARBA" id="ARBA00022692"/>
    </source>
</evidence>
<dbReference type="GO" id="GO:0005743">
    <property type="term" value="C:mitochondrial inner membrane"/>
    <property type="evidence" value="ECO:0007669"/>
    <property type="project" value="UniProtKB-SubCell"/>
</dbReference>
<keyword evidence="13" id="KW-0496">Mitochondrion</keyword>
<dbReference type="Pfam" id="PF00119">
    <property type="entry name" value="ATP-synt_A"/>
    <property type="match status" value="1"/>
</dbReference>
<evidence type="ECO:0000256" key="7">
    <source>
        <dbReference type="ARBA" id="ARBA00022989"/>
    </source>
</evidence>
<comment type="subcellular location">
    <subcellularLocation>
        <location evidence="1">Membrane</location>
        <topology evidence="1">Multi-pass membrane protein</topology>
    </subcellularLocation>
    <subcellularLocation>
        <location evidence="11">Mitochondrion inner membrane</location>
        <topology evidence="11">Multi-pass membrane protein</topology>
    </subcellularLocation>
</comment>
<dbReference type="PRINTS" id="PR00123">
    <property type="entry name" value="ATPASEA"/>
</dbReference>
<evidence type="ECO:0000256" key="10">
    <source>
        <dbReference type="ARBA" id="ARBA00023310"/>
    </source>
</evidence>
<evidence type="ECO:0000256" key="4">
    <source>
        <dbReference type="ARBA" id="ARBA00022547"/>
    </source>
</evidence>
<feature type="transmembrane region" description="Helical" evidence="12">
    <location>
        <begin position="164"/>
        <end position="188"/>
    </location>
</feature>
<evidence type="ECO:0000256" key="3">
    <source>
        <dbReference type="ARBA" id="ARBA00022448"/>
    </source>
</evidence>
<keyword evidence="5 12" id="KW-0812">Transmembrane</keyword>
<dbReference type="PROSITE" id="PS00449">
    <property type="entry name" value="ATPASE_A"/>
    <property type="match status" value="1"/>
</dbReference>
<dbReference type="EMBL" id="MK618511">
    <property type="protein sequence ID" value="QGZ09965.1"/>
    <property type="molecule type" value="Genomic_DNA"/>
</dbReference>
<feature type="transmembrane region" description="Helical" evidence="12">
    <location>
        <begin position="102"/>
        <end position="123"/>
    </location>
</feature>
<keyword evidence="9 12" id="KW-0472">Membrane</keyword>
<proteinExistence type="inferred from homology"/>
<evidence type="ECO:0000256" key="2">
    <source>
        <dbReference type="ARBA" id="ARBA00006810"/>
    </source>
</evidence>
<gene>
    <name evidence="13" type="primary">ATP6</name>
</gene>
<sequence length="235" mass="26280">MMPDIFSSFDSYMYNTLFPTNSLFLMMNTLIILTLQSSFWVINSRSSTLKSPLKDTIFTQLTRTSGLFLKGFSSILSSVFILLILINLMGLVPYTFSSSSHLIFTLTFGFPIWMSLIMSTFSYSPKKSTAHFLPDGAPDWLNPFLVLIESTSVLVRPLTLSFRLAANMSAGHIVLSLLGIYCASAYFSSPLSTFLLTLTSLGYILFEVAICIIQAYIFCLLLSLYSDDHALNIKH</sequence>
<keyword evidence="3" id="KW-0813">Transport</keyword>
<dbReference type="CDD" id="cd00310">
    <property type="entry name" value="ATP-synt_Fo_a_6"/>
    <property type="match status" value="1"/>
</dbReference>
<keyword evidence="6" id="KW-0375">Hydrogen ion transport</keyword>
<keyword evidence="8" id="KW-0406">Ion transport</keyword>
<feature type="transmembrane region" description="Helical" evidence="12">
    <location>
        <begin position="200"/>
        <end position="225"/>
    </location>
</feature>
<evidence type="ECO:0000256" key="6">
    <source>
        <dbReference type="ARBA" id="ARBA00022781"/>
    </source>
</evidence>
<accession>A0A6B9IX44</accession>
<dbReference type="GO" id="GO:0046933">
    <property type="term" value="F:proton-transporting ATP synthase activity, rotational mechanism"/>
    <property type="evidence" value="ECO:0007669"/>
    <property type="project" value="TreeGrafter"/>
</dbReference>
<keyword evidence="10" id="KW-0066">ATP synthesis</keyword>
<dbReference type="PANTHER" id="PTHR11410:SF0">
    <property type="entry name" value="ATP SYNTHASE SUBUNIT A"/>
    <property type="match status" value="1"/>
</dbReference>
<dbReference type="NCBIfam" id="TIGR01131">
    <property type="entry name" value="ATP_synt_6_or_A"/>
    <property type="match status" value="1"/>
</dbReference>
<evidence type="ECO:0000256" key="11">
    <source>
        <dbReference type="RuleBase" id="RU004450"/>
    </source>
</evidence>